<evidence type="ECO:0000313" key="3">
    <source>
        <dbReference type="Proteomes" id="UP000236735"/>
    </source>
</evidence>
<dbReference type="EMBL" id="FNUV01000005">
    <property type="protein sequence ID" value="SEF93488.1"/>
    <property type="molecule type" value="Genomic_DNA"/>
</dbReference>
<dbReference type="Proteomes" id="UP000236735">
    <property type="component" value="Unassembled WGS sequence"/>
</dbReference>
<sequence length="82" mass="9227">MTKLRLSKKGFYLFNISLLIVGLIITGVGAANLLSGQVLSPHAMFKLWVVIITFFFVAILALIWLLLDMISFIVNHYKSKKS</sequence>
<accession>A0A1H5W2F2</accession>
<reference evidence="2 3" key="1">
    <citation type="submission" date="2016-10" db="EMBL/GenBank/DDBJ databases">
        <authorList>
            <person name="de Groot N.N."/>
        </authorList>
    </citation>
    <scope>NUCLEOTIDE SEQUENCE [LARGE SCALE GENOMIC DNA]</scope>
    <source>
        <strain evidence="2 3">AR32</strain>
    </source>
</reference>
<keyword evidence="1" id="KW-0472">Membrane</keyword>
<dbReference type="AlphaFoldDB" id="A0A1H5W2F2"/>
<keyword evidence="1" id="KW-0812">Transmembrane</keyword>
<gene>
    <name evidence="2" type="ORF">SAMN05216354_2189</name>
</gene>
<evidence type="ECO:0000313" key="2">
    <source>
        <dbReference type="EMBL" id="SEF93488.1"/>
    </source>
</evidence>
<protein>
    <submittedName>
        <fullName evidence="2">Uncharacterized protein</fullName>
    </submittedName>
</protein>
<proteinExistence type="predicted"/>
<evidence type="ECO:0000256" key="1">
    <source>
        <dbReference type="SAM" id="Phobius"/>
    </source>
</evidence>
<keyword evidence="1" id="KW-1133">Transmembrane helix</keyword>
<organism evidence="2 3">
    <name type="scientific">Xylanibacter ruminicola</name>
    <name type="common">Prevotella ruminicola</name>
    <dbReference type="NCBI Taxonomy" id="839"/>
    <lineage>
        <taxon>Bacteria</taxon>
        <taxon>Pseudomonadati</taxon>
        <taxon>Bacteroidota</taxon>
        <taxon>Bacteroidia</taxon>
        <taxon>Bacteroidales</taxon>
        <taxon>Prevotellaceae</taxon>
        <taxon>Xylanibacter</taxon>
    </lineage>
</organism>
<name>A0A1H5W2F2_XYLRU</name>
<feature type="transmembrane region" description="Helical" evidence="1">
    <location>
        <begin position="47"/>
        <end position="74"/>
    </location>
</feature>
<feature type="transmembrane region" description="Helical" evidence="1">
    <location>
        <begin position="12"/>
        <end position="35"/>
    </location>
</feature>